<dbReference type="EMBL" id="BPQV01000006">
    <property type="protein sequence ID" value="GJE27477.1"/>
    <property type="molecule type" value="Genomic_DNA"/>
</dbReference>
<evidence type="ECO:0000313" key="2">
    <source>
        <dbReference type="Proteomes" id="UP001055156"/>
    </source>
</evidence>
<organism evidence="1 2">
    <name type="scientific">Methylobacterium organophilum</name>
    <dbReference type="NCBI Taxonomy" id="410"/>
    <lineage>
        <taxon>Bacteria</taxon>
        <taxon>Pseudomonadati</taxon>
        <taxon>Pseudomonadota</taxon>
        <taxon>Alphaproteobacteria</taxon>
        <taxon>Hyphomicrobiales</taxon>
        <taxon>Methylobacteriaceae</taxon>
        <taxon>Methylobacterium</taxon>
    </lineage>
</organism>
<comment type="caution">
    <text evidence="1">The sequence shown here is derived from an EMBL/GenBank/DDBJ whole genome shotgun (WGS) entry which is preliminary data.</text>
</comment>
<reference evidence="1" key="1">
    <citation type="journal article" date="2021" name="Front. Microbiol.">
        <title>Comprehensive Comparative Genomics and Phenotyping of Methylobacterium Species.</title>
        <authorList>
            <person name="Alessa O."/>
            <person name="Ogura Y."/>
            <person name="Fujitani Y."/>
            <person name="Takami H."/>
            <person name="Hayashi T."/>
            <person name="Sahin N."/>
            <person name="Tani A."/>
        </authorList>
    </citation>
    <scope>NUCLEOTIDE SEQUENCE</scope>
    <source>
        <strain evidence="1">NBRC 15689</strain>
    </source>
</reference>
<accession>A0ABQ4T757</accession>
<sequence>MSLGPRDVLHGGALAVPEGDAASAPLNRLIAAAPHLVLTQD</sequence>
<gene>
    <name evidence="1" type="ORF">LKMONMHP_2336</name>
</gene>
<reference evidence="1" key="2">
    <citation type="submission" date="2021-08" db="EMBL/GenBank/DDBJ databases">
        <authorList>
            <person name="Tani A."/>
            <person name="Ola A."/>
            <person name="Ogura Y."/>
            <person name="Katsura K."/>
            <person name="Hayashi T."/>
        </authorList>
    </citation>
    <scope>NUCLEOTIDE SEQUENCE</scope>
    <source>
        <strain evidence="1">NBRC 15689</strain>
    </source>
</reference>
<protein>
    <submittedName>
        <fullName evidence="1">Uncharacterized protein</fullName>
    </submittedName>
</protein>
<proteinExistence type="predicted"/>
<name>A0ABQ4T757_METOR</name>
<dbReference type="Proteomes" id="UP001055156">
    <property type="component" value="Unassembled WGS sequence"/>
</dbReference>
<evidence type="ECO:0000313" key="1">
    <source>
        <dbReference type="EMBL" id="GJE27477.1"/>
    </source>
</evidence>
<keyword evidence="2" id="KW-1185">Reference proteome</keyword>